<dbReference type="Proteomes" id="UP000887540">
    <property type="component" value="Unplaced"/>
</dbReference>
<dbReference type="InterPro" id="IPR036465">
    <property type="entry name" value="vWFA_dom_sf"/>
</dbReference>
<evidence type="ECO:0000313" key="1">
    <source>
        <dbReference type="Proteomes" id="UP000887540"/>
    </source>
</evidence>
<evidence type="ECO:0000313" key="2">
    <source>
        <dbReference type="WBParaSite" id="ACRNAN_Path_804.g3045.t1"/>
    </source>
</evidence>
<name>A0A914CD62_9BILA</name>
<keyword evidence="1" id="KW-1185">Reference proteome</keyword>
<sequence length="189" mass="19909">MTNFFLNALGTFNIATGPNNPNGTHFAIIQVPGDNWNFIPGISASFYTITSYNQLKTAFANAFPNPNYDPPQGTGQNLLQAATSLTVDPNVLNSGYRFYISNHLVIYATTSSTPNTAAISIANSILANGTYSFMALGYQAGSNLPALASYVGGSGCVYSANDTATLNSLADKLANQIFDASESGGKYNC</sequence>
<dbReference type="AlphaFoldDB" id="A0A914CD62"/>
<reference evidence="2" key="1">
    <citation type="submission" date="2022-11" db="UniProtKB">
        <authorList>
            <consortium name="WormBaseParasite"/>
        </authorList>
    </citation>
    <scope>IDENTIFICATION</scope>
</reference>
<dbReference type="SUPFAM" id="SSF53300">
    <property type="entry name" value="vWA-like"/>
    <property type="match status" value="1"/>
</dbReference>
<dbReference type="Gene3D" id="3.40.50.410">
    <property type="entry name" value="von Willebrand factor, type A domain"/>
    <property type="match status" value="1"/>
</dbReference>
<accession>A0A914CD62</accession>
<protein>
    <submittedName>
        <fullName evidence="2">Uncharacterized protein</fullName>
    </submittedName>
</protein>
<organism evidence="1 2">
    <name type="scientific">Acrobeloides nanus</name>
    <dbReference type="NCBI Taxonomy" id="290746"/>
    <lineage>
        <taxon>Eukaryota</taxon>
        <taxon>Metazoa</taxon>
        <taxon>Ecdysozoa</taxon>
        <taxon>Nematoda</taxon>
        <taxon>Chromadorea</taxon>
        <taxon>Rhabditida</taxon>
        <taxon>Tylenchina</taxon>
        <taxon>Cephalobomorpha</taxon>
        <taxon>Cephaloboidea</taxon>
        <taxon>Cephalobidae</taxon>
        <taxon>Acrobeloides</taxon>
    </lineage>
</organism>
<proteinExistence type="predicted"/>
<dbReference type="WBParaSite" id="ACRNAN_Path_804.g3045.t1">
    <property type="protein sequence ID" value="ACRNAN_Path_804.g3045.t1"/>
    <property type="gene ID" value="ACRNAN_Path_804.g3045"/>
</dbReference>